<protein>
    <submittedName>
        <fullName evidence="1">Uncharacterized protein</fullName>
    </submittedName>
</protein>
<evidence type="ECO:0000313" key="2">
    <source>
        <dbReference type="Proteomes" id="UP000051913"/>
    </source>
</evidence>
<comment type="caution">
    <text evidence="1">The sequence shown here is derived from an EMBL/GenBank/DDBJ whole genome shotgun (WGS) entry which is preliminary data.</text>
</comment>
<name>A0A0R3LRN9_9BRAD</name>
<proteinExistence type="predicted"/>
<reference evidence="1 2" key="1">
    <citation type="submission" date="2014-03" db="EMBL/GenBank/DDBJ databases">
        <title>Bradyrhizobium valentinum sp. nov., isolated from effective nodules of Lupinus mariae-josephae, a lupine endemic of basic-lime soils in Eastern Spain.</title>
        <authorList>
            <person name="Duran D."/>
            <person name="Rey L."/>
            <person name="Navarro A."/>
            <person name="Busquets A."/>
            <person name="Imperial J."/>
            <person name="Ruiz-Argueso T."/>
        </authorList>
    </citation>
    <scope>NUCLEOTIDE SEQUENCE [LARGE SCALE GENOMIC DNA]</scope>
    <source>
        <strain evidence="1 2">LmjM3</strain>
    </source>
</reference>
<gene>
    <name evidence="1" type="ORF">CP49_12370</name>
</gene>
<organism evidence="1 2">
    <name type="scientific">Bradyrhizobium valentinum</name>
    <dbReference type="NCBI Taxonomy" id="1518501"/>
    <lineage>
        <taxon>Bacteria</taxon>
        <taxon>Pseudomonadati</taxon>
        <taxon>Pseudomonadota</taxon>
        <taxon>Alphaproteobacteria</taxon>
        <taxon>Hyphomicrobiales</taxon>
        <taxon>Nitrobacteraceae</taxon>
        <taxon>Bradyrhizobium</taxon>
    </lineage>
</organism>
<dbReference type="AlphaFoldDB" id="A0A0R3LRN9"/>
<dbReference type="Proteomes" id="UP000051913">
    <property type="component" value="Unassembled WGS sequence"/>
</dbReference>
<keyword evidence="2" id="KW-1185">Reference proteome</keyword>
<evidence type="ECO:0000313" key="1">
    <source>
        <dbReference type="EMBL" id="KRR10569.1"/>
    </source>
</evidence>
<accession>A0A0R3LRN9</accession>
<dbReference type="EMBL" id="LLXX01000050">
    <property type="protein sequence ID" value="KRR10569.1"/>
    <property type="molecule type" value="Genomic_DNA"/>
</dbReference>
<sequence length="194" mass="21178">MRLGSVLLTASLLLAPNGDARADDAAGFVQLICAPEVGLFSVRRFQIPNIPDLGPYLADGWKPDETVVRTLQQKYGIYDSRALKQNPFECRIPSLPAASGRRAEVPGFHVKVTGQYDANSSTGSYRTMADHADIFLNGQHLGLVPLNPYGFTVENSSIDISQQERGLNIRKCAVSVESVDGSQLSCTDKFFEDK</sequence>